<feature type="binding site" evidence="6">
    <location>
        <position position="112"/>
    </location>
    <ligand>
        <name>Zn(2+)</name>
        <dbReference type="ChEBI" id="CHEBI:29105"/>
        <note>catalytic</note>
    </ligand>
</feature>
<feature type="transmembrane region" description="Helical" evidence="7">
    <location>
        <begin position="150"/>
        <end position="167"/>
    </location>
</feature>
<evidence type="ECO:0000256" key="2">
    <source>
        <dbReference type="ARBA" id="ARBA00022692"/>
    </source>
</evidence>
<feature type="transmembrane region" description="Helical" evidence="7">
    <location>
        <begin position="16"/>
        <end position="39"/>
    </location>
</feature>
<dbReference type="OrthoDB" id="326451at2"/>
<dbReference type="GO" id="GO:0046872">
    <property type="term" value="F:metal ion binding"/>
    <property type="evidence" value="ECO:0007669"/>
    <property type="project" value="UniProtKB-KW"/>
</dbReference>
<keyword evidence="6" id="KW-0479">Metal-binding</keyword>
<keyword evidence="6" id="KW-0862">Zinc</keyword>
<proteinExistence type="predicted"/>
<evidence type="ECO:0000256" key="1">
    <source>
        <dbReference type="ARBA" id="ARBA00004141"/>
    </source>
</evidence>
<feature type="transmembrane region" description="Helical" evidence="7">
    <location>
        <begin position="208"/>
        <end position="226"/>
    </location>
</feature>
<keyword evidence="2 7" id="KW-0812">Transmembrane</keyword>
<evidence type="ECO:0008006" key="10">
    <source>
        <dbReference type="Google" id="ProtNLM"/>
    </source>
</evidence>
<dbReference type="AlphaFoldDB" id="A0A0A0J4J0"/>
<feature type="binding site" evidence="6">
    <location>
        <position position="246"/>
    </location>
    <ligand>
        <name>Zn(2+)</name>
        <dbReference type="ChEBI" id="CHEBI:29105"/>
        <note>catalytic</note>
    </ligand>
</feature>
<reference evidence="8 9" key="1">
    <citation type="submission" date="2013-08" db="EMBL/GenBank/DDBJ databases">
        <title>The genome sequence of Knoellia sinensis.</title>
        <authorList>
            <person name="Zhu W."/>
            <person name="Wang G."/>
        </authorList>
    </citation>
    <scope>NUCLEOTIDE SEQUENCE [LARGE SCALE GENOMIC DNA]</scope>
    <source>
        <strain evidence="8 9">KCTC 19936</strain>
    </source>
</reference>
<evidence type="ECO:0000256" key="6">
    <source>
        <dbReference type="PIRSR" id="PIRSR608901-2"/>
    </source>
</evidence>
<evidence type="ECO:0000313" key="8">
    <source>
        <dbReference type="EMBL" id="KGN30501.1"/>
    </source>
</evidence>
<feature type="transmembrane region" description="Helical" evidence="7">
    <location>
        <begin position="125"/>
        <end position="143"/>
    </location>
</feature>
<dbReference type="InterPro" id="IPR008901">
    <property type="entry name" value="ACER"/>
</dbReference>
<dbReference type="GO" id="GO:0006672">
    <property type="term" value="P:ceramide metabolic process"/>
    <property type="evidence" value="ECO:0007669"/>
    <property type="project" value="InterPro"/>
</dbReference>
<comment type="cofactor">
    <cofactor evidence="6">
        <name>Zn(2+)</name>
        <dbReference type="ChEBI" id="CHEBI:29105"/>
    </cofactor>
</comment>
<dbReference type="STRING" id="1385520.N802_06710"/>
<evidence type="ECO:0000256" key="5">
    <source>
        <dbReference type="ARBA" id="ARBA00023136"/>
    </source>
</evidence>
<evidence type="ECO:0000256" key="4">
    <source>
        <dbReference type="ARBA" id="ARBA00022989"/>
    </source>
</evidence>
<comment type="subcellular location">
    <subcellularLocation>
        <location evidence="1">Membrane</location>
        <topology evidence="1">Multi-pass membrane protein</topology>
    </subcellularLocation>
</comment>
<organism evidence="8 9">
    <name type="scientific">Knoellia sinensis KCTC 19936</name>
    <dbReference type="NCBI Taxonomy" id="1385520"/>
    <lineage>
        <taxon>Bacteria</taxon>
        <taxon>Bacillati</taxon>
        <taxon>Actinomycetota</taxon>
        <taxon>Actinomycetes</taxon>
        <taxon>Micrococcales</taxon>
        <taxon>Intrasporangiaceae</taxon>
        <taxon>Knoellia</taxon>
    </lineage>
</organism>
<dbReference type="Pfam" id="PF05875">
    <property type="entry name" value="Ceramidase"/>
    <property type="match status" value="1"/>
</dbReference>
<keyword evidence="9" id="KW-1185">Reference proteome</keyword>
<dbReference type="RefSeq" id="WP_035918509.1">
    <property type="nucleotide sequence ID" value="NZ_AVPJ01000018.1"/>
</dbReference>
<evidence type="ECO:0000313" key="9">
    <source>
        <dbReference type="Proteomes" id="UP000030002"/>
    </source>
</evidence>
<feature type="binding site" evidence="6">
    <location>
        <position position="242"/>
    </location>
    <ligand>
        <name>Zn(2+)</name>
        <dbReference type="ChEBI" id="CHEBI:29105"/>
        <note>catalytic</note>
    </ligand>
</feature>
<protein>
    <recommendedName>
        <fullName evidence="10">Ceramidase</fullName>
    </recommendedName>
</protein>
<keyword evidence="3" id="KW-0378">Hydrolase</keyword>
<feature type="transmembrane region" description="Helical" evidence="7">
    <location>
        <begin position="64"/>
        <end position="81"/>
    </location>
</feature>
<gene>
    <name evidence="8" type="ORF">N802_06710</name>
</gene>
<dbReference type="eggNOG" id="ENOG5033NYW">
    <property type="taxonomic scope" value="Bacteria"/>
</dbReference>
<evidence type="ECO:0000256" key="3">
    <source>
        <dbReference type="ARBA" id="ARBA00022801"/>
    </source>
</evidence>
<feature type="transmembrane region" description="Helical" evidence="7">
    <location>
        <begin position="238"/>
        <end position="257"/>
    </location>
</feature>
<keyword evidence="5 7" id="KW-0472">Membrane</keyword>
<sequence length="265" mass="27910">MRIAEPTGSRRSSVPLWLTVAAAVGSVVLLGAALVFGWLGPDVGRGAEFCEAARDALIKQPANTFSNLGFVIAGIAAAWHVSRRGPGAMSVGLATAYAIVVVMLGPGSAAMHASQSVLGGHLDLYSMYLLSSFVFAYAVTRLLGLAAPGFVGIFVGSLVVCTIAEFVTVQVPVILTAGNAVFGAMLLLGLLIELWLRARGSHRLEMRWGLASVITLLVAFAIWNTGMDGGPLCDPHSLLQLHAVWHVLDAGAAWFLFRYYASMSP</sequence>
<name>A0A0A0J4J0_9MICO</name>
<keyword evidence="4 7" id="KW-1133">Transmembrane helix</keyword>
<accession>A0A0A0J4J0</accession>
<feature type="transmembrane region" description="Helical" evidence="7">
    <location>
        <begin position="93"/>
        <end position="113"/>
    </location>
</feature>
<evidence type="ECO:0000256" key="7">
    <source>
        <dbReference type="SAM" id="Phobius"/>
    </source>
</evidence>
<dbReference type="EMBL" id="AVPJ01000018">
    <property type="protein sequence ID" value="KGN30501.1"/>
    <property type="molecule type" value="Genomic_DNA"/>
</dbReference>
<dbReference type="GO" id="GO:0016811">
    <property type="term" value="F:hydrolase activity, acting on carbon-nitrogen (but not peptide) bonds, in linear amides"/>
    <property type="evidence" value="ECO:0007669"/>
    <property type="project" value="InterPro"/>
</dbReference>
<comment type="caution">
    <text evidence="8">The sequence shown here is derived from an EMBL/GenBank/DDBJ whole genome shotgun (WGS) entry which is preliminary data.</text>
</comment>
<feature type="transmembrane region" description="Helical" evidence="7">
    <location>
        <begin position="173"/>
        <end position="196"/>
    </location>
</feature>
<dbReference type="Proteomes" id="UP000030002">
    <property type="component" value="Unassembled WGS sequence"/>
</dbReference>
<dbReference type="GO" id="GO:0016020">
    <property type="term" value="C:membrane"/>
    <property type="evidence" value="ECO:0007669"/>
    <property type="project" value="UniProtKB-SubCell"/>
</dbReference>